<dbReference type="InterPro" id="IPR021242">
    <property type="entry name" value="DUF2799"/>
</dbReference>
<name>A0A8J3CLF8_9PROT</name>
<keyword evidence="1" id="KW-0175">Coiled coil</keyword>
<dbReference type="Pfam" id="PF10973">
    <property type="entry name" value="DUF2799"/>
    <property type="match status" value="1"/>
</dbReference>
<dbReference type="RefSeq" id="WP_189494799.1">
    <property type="nucleotide sequence ID" value="NZ_BMZH01000001.1"/>
</dbReference>
<dbReference type="EMBL" id="BMZH01000001">
    <property type="protein sequence ID" value="GHA83596.1"/>
    <property type="molecule type" value="Genomic_DNA"/>
</dbReference>
<evidence type="ECO:0000313" key="3">
    <source>
        <dbReference type="Proteomes" id="UP000634004"/>
    </source>
</evidence>
<evidence type="ECO:0008006" key="4">
    <source>
        <dbReference type="Google" id="ProtNLM"/>
    </source>
</evidence>
<protein>
    <recommendedName>
        <fullName evidence="4">DUF2799 domain-containing protein</fullName>
    </recommendedName>
</protein>
<gene>
    <name evidence="2" type="ORF">GCM10009069_03620</name>
</gene>
<accession>A0A8J3CLF8</accession>
<dbReference type="AlphaFoldDB" id="A0A8J3CLF8"/>
<comment type="caution">
    <text evidence="2">The sequence shown here is derived from an EMBL/GenBank/DDBJ whole genome shotgun (WGS) entry which is preliminary data.</text>
</comment>
<dbReference type="Proteomes" id="UP000634004">
    <property type="component" value="Unassembled WGS sequence"/>
</dbReference>
<evidence type="ECO:0000256" key="1">
    <source>
        <dbReference type="SAM" id="Coils"/>
    </source>
</evidence>
<sequence>MKKSIAIIALGVCFGASVTGCQTISEEACLSGSWEDIGFKDGEAGRSRSRLADISERCAKFNVMPDRIAYIRGLELGLQRYCGPSTGYDHGRSGQSPNAECDAGGFADYLDGYADGNEVYQLESERNDLISRWSDQREAYLNVSGRLEAEDLSAKERRRLEKKAARLANDMDDLRIDIRAMEQLHGLPRWSPPTD</sequence>
<proteinExistence type="predicted"/>
<evidence type="ECO:0000313" key="2">
    <source>
        <dbReference type="EMBL" id="GHA83596.1"/>
    </source>
</evidence>
<dbReference type="PROSITE" id="PS51257">
    <property type="entry name" value="PROKAR_LIPOPROTEIN"/>
    <property type="match status" value="1"/>
</dbReference>
<organism evidence="2 3">
    <name type="scientific">Algimonas arctica</name>
    <dbReference type="NCBI Taxonomy" id="1479486"/>
    <lineage>
        <taxon>Bacteria</taxon>
        <taxon>Pseudomonadati</taxon>
        <taxon>Pseudomonadota</taxon>
        <taxon>Alphaproteobacteria</taxon>
        <taxon>Maricaulales</taxon>
        <taxon>Robiginitomaculaceae</taxon>
        <taxon>Algimonas</taxon>
    </lineage>
</organism>
<keyword evidence="3" id="KW-1185">Reference proteome</keyword>
<reference evidence="2" key="2">
    <citation type="submission" date="2020-09" db="EMBL/GenBank/DDBJ databases">
        <authorList>
            <person name="Sun Q."/>
            <person name="Kim S."/>
        </authorList>
    </citation>
    <scope>NUCLEOTIDE SEQUENCE</scope>
    <source>
        <strain evidence="2">KCTC 32513</strain>
    </source>
</reference>
<feature type="coiled-coil region" evidence="1">
    <location>
        <begin position="157"/>
        <end position="184"/>
    </location>
</feature>
<reference evidence="2" key="1">
    <citation type="journal article" date="2014" name="Int. J. Syst. Evol. Microbiol.">
        <title>Complete genome sequence of Corynebacterium casei LMG S-19264T (=DSM 44701T), isolated from a smear-ripened cheese.</title>
        <authorList>
            <consortium name="US DOE Joint Genome Institute (JGI-PGF)"/>
            <person name="Walter F."/>
            <person name="Albersmeier A."/>
            <person name="Kalinowski J."/>
            <person name="Ruckert C."/>
        </authorList>
    </citation>
    <scope>NUCLEOTIDE SEQUENCE</scope>
    <source>
        <strain evidence="2">KCTC 32513</strain>
    </source>
</reference>